<sequence length="419" mass="47107">MPNSNNYYKILNLEPTARQEEIRKAYLKLSLKWHPDKNQSNKEEAEIMFKQIAEAYEVLKDRKEVYDEYGEGAFKSGSATANTKRSHNAQDFTPHYNFHFRSADEIFREFFGGKDPFQAMFDDLNRSGFGDPLGFGLNNFGGFHSFHQQHMNQNMFDPFGVQSNPSQRSFNSSRPSNINQRPFFDDPFSFDPFFSNSGSFGPPNGHLGFNISNSFSSSPAFGRSTKTSVQIINGQKFQTIEESDGQGNIKITKIGPDGVPQVSTTSIHQGRIPQNQFKNLPSSSNPRVNLDITGTKISNPIPTNQKTTTNANPSINSHPHQYKRKSVTIDTAGPEAANKENLPNPNIKTAFKPSSTAAGVPNSYQQNLPDQFSLRSVNYQNVPKHYKRKPLPNPSTYQPKLNINSTHTAPYYIPPKPKK</sequence>
<proteinExistence type="predicted"/>
<dbReference type="PRINTS" id="PR00625">
    <property type="entry name" value="JDOMAIN"/>
</dbReference>
<feature type="region of interest" description="Disordered" evidence="1">
    <location>
        <begin position="385"/>
        <end position="419"/>
    </location>
</feature>
<dbReference type="AlphaFoldDB" id="A0A2T9ZFY2"/>
<dbReference type="PANTHER" id="PTHR45168:SF3">
    <property type="entry name" value="DNAJ HEAT SHOCK PROTEIN FAMILY (HSP40) MEMBER B2"/>
    <property type="match status" value="1"/>
</dbReference>
<dbReference type="PANTHER" id="PTHR45168">
    <property type="entry name" value="DNAJ HOMOLOG SUBFAMILY B MEMBER 2"/>
    <property type="match status" value="1"/>
</dbReference>
<dbReference type="EMBL" id="MBFS01000228">
    <property type="protein sequence ID" value="PVV03485.1"/>
    <property type="molecule type" value="Genomic_DNA"/>
</dbReference>
<dbReference type="GO" id="GO:0051082">
    <property type="term" value="F:unfolded protein binding"/>
    <property type="evidence" value="ECO:0007669"/>
    <property type="project" value="InterPro"/>
</dbReference>
<protein>
    <recommendedName>
        <fullName evidence="2">J domain-containing protein</fullName>
    </recommendedName>
</protein>
<dbReference type="Pfam" id="PF00226">
    <property type="entry name" value="DnaJ"/>
    <property type="match status" value="1"/>
</dbReference>
<dbReference type="Proteomes" id="UP000245609">
    <property type="component" value="Unassembled WGS sequence"/>
</dbReference>
<evidence type="ECO:0000256" key="1">
    <source>
        <dbReference type="SAM" id="MobiDB-lite"/>
    </source>
</evidence>
<dbReference type="STRING" id="133381.A0A2T9ZFY2"/>
<feature type="region of interest" description="Disordered" evidence="1">
    <location>
        <begin position="295"/>
        <end position="323"/>
    </location>
</feature>
<dbReference type="CDD" id="cd06257">
    <property type="entry name" value="DnaJ"/>
    <property type="match status" value="1"/>
</dbReference>
<dbReference type="PROSITE" id="PS50076">
    <property type="entry name" value="DNAJ_2"/>
    <property type="match status" value="1"/>
</dbReference>
<reference evidence="3 4" key="1">
    <citation type="journal article" date="2018" name="MBio">
        <title>Comparative Genomics Reveals the Core Gene Toolbox for the Fungus-Insect Symbiosis.</title>
        <authorList>
            <person name="Wang Y."/>
            <person name="Stata M."/>
            <person name="Wang W."/>
            <person name="Stajich J.E."/>
            <person name="White M.M."/>
            <person name="Moncalvo J.M."/>
        </authorList>
    </citation>
    <scope>NUCLEOTIDE SEQUENCE [LARGE SCALE GENOMIC DNA]</scope>
    <source>
        <strain evidence="3 4">SC-DP-2</strain>
    </source>
</reference>
<dbReference type="Gene3D" id="1.10.287.110">
    <property type="entry name" value="DnaJ domain"/>
    <property type="match status" value="1"/>
</dbReference>
<feature type="domain" description="J" evidence="2">
    <location>
        <begin position="6"/>
        <end position="70"/>
    </location>
</feature>
<feature type="compositionally biased region" description="Polar residues" evidence="1">
    <location>
        <begin position="295"/>
        <end position="319"/>
    </location>
</feature>
<comment type="caution">
    <text evidence="3">The sequence shown here is derived from an EMBL/GenBank/DDBJ whole genome shotgun (WGS) entry which is preliminary data.</text>
</comment>
<accession>A0A2T9ZFY2</accession>
<organism evidence="3 4">
    <name type="scientific">Smittium megazygosporum</name>
    <dbReference type="NCBI Taxonomy" id="133381"/>
    <lineage>
        <taxon>Eukaryota</taxon>
        <taxon>Fungi</taxon>
        <taxon>Fungi incertae sedis</taxon>
        <taxon>Zoopagomycota</taxon>
        <taxon>Kickxellomycotina</taxon>
        <taxon>Harpellomycetes</taxon>
        <taxon>Harpellales</taxon>
        <taxon>Legeriomycetaceae</taxon>
        <taxon>Smittium</taxon>
    </lineage>
</organism>
<keyword evidence="4" id="KW-1185">Reference proteome</keyword>
<dbReference type="SMART" id="SM00271">
    <property type="entry name" value="DnaJ"/>
    <property type="match status" value="1"/>
</dbReference>
<dbReference type="InterPro" id="IPR001623">
    <property type="entry name" value="DnaJ_domain"/>
</dbReference>
<dbReference type="OrthoDB" id="10250354at2759"/>
<name>A0A2T9ZFY2_9FUNG</name>
<dbReference type="GO" id="GO:0030544">
    <property type="term" value="F:Hsp70 protein binding"/>
    <property type="evidence" value="ECO:0007669"/>
    <property type="project" value="InterPro"/>
</dbReference>
<dbReference type="InterPro" id="IPR036869">
    <property type="entry name" value="J_dom_sf"/>
</dbReference>
<dbReference type="SUPFAM" id="SSF46565">
    <property type="entry name" value="Chaperone J-domain"/>
    <property type="match status" value="1"/>
</dbReference>
<evidence type="ECO:0000313" key="4">
    <source>
        <dbReference type="Proteomes" id="UP000245609"/>
    </source>
</evidence>
<dbReference type="InterPro" id="IPR043183">
    <property type="entry name" value="DNJB2/6-like"/>
</dbReference>
<evidence type="ECO:0000259" key="2">
    <source>
        <dbReference type="PROSITE" id="PS50076"/>
    </source>
</evidence>
<evidence type="ECO:0000313" key="3">
    <source>
        <dbReference type="EMBL" id="PVV03485.1"/>
    </source>
</evidence>
<gene>
    <name evidence="3" type="ORF">BB560_002028</name>
</gene>
<feature type="compositionally biased region" description="Polar residues" evidence="1">
    <location>
        <begin position="394"/>
        <end position="408"/>
    </location>
</feature>